<dbReference type="PANTHER" id="PTHR38477">
    <property type="entry name" value="HYPOTHETICAL EXPORTED PROTEIN"/>
    <property type="match status" value="1"/>
</dbReference>
<dbReference type="Proteomes" id="UP000033200">
    <property type="component" value="Chromosome"/>
</dbReference>
<dbReference type="EMBL" id="CP009571">
    <property type="protein sequence ID" value="AIT07852.1"/>
    <property type="molecule type" value="Genomic_DNA"/>
</dbReference>
<evidence type="ECO:0000313" key="3">
    <source>
        <dbReference type="Proteomes" id="UP000033200"/>
    </source>
</evidence>
<keyword evidence="3" id="KW-1185">Reference proteome</keyword>
<accession>A0A097EJW3</accession>
<dbReference type="HOGENOM" id="CLU_080995_2_0_5"/>
<dbReference type="eggNOG" id="COG1376">
    <property type="taxonomic scope" value="Bacteria"/>
</dbReference>
<name>A0A097EJW3_9SPHN</name>
<protein>
    <submittedName>
        <fullName evidence="2">Transcriptional initiation protein Tat</fullName>
    </submittedName>
</protein>
<sequence>MHTEHDSARDRRALLKNGLVLAATLALPGTLSATPRRLTQRDLRPMTEPPVPAPRAMVAARPITSSRVVRPDLMRQALAALSQHGRRIPQRDRIAIADMAAPSSEARFHLVDLVSGRSQSFLVAHGSGSDPAHTGFLKRFSNEPNSNASSEGAFVTADYYVGKHGRSQRLMGLDATNDNALARAIVVHSAWYANRDMLRTHGMLGRSQGCFAVGESDLAQVFEQLGPGRMIYSTKV</sequence>
<dbReference type="AlphaFoldDB" id="A0A097EJW3"/>
<dbReference type="InterPro" id="IPR032676">
    <property type="entry name" value="YkuD_2"/>
</dbReference>
<feature type="region of interest" description="Disordered" evidence="1">
    <location>
        <begin position="32"/>
        <end position="53"/>
    </location>
</feature>
<dbReference type="STRING" id="1549858.MC45_17530"/>
<dbReference type="Pfam" id="PF13645">
    <property type="entry name" value="YkuD_2"/>
    <property type="match status" value="1"/>
</dbReference>
<dbReference type="PANTHER" id="PTHR38477:SF1">
    <property type="entry name" value="MUREIN L,D-TRANSPEPTIDASE CATALYTIC DOMAIN FAMILY PROTEIN"/>
    <property type="match status" value="1"/>
</dbReference>
<evidence type="ECO:0000256" key="1">
    <source>
        <dbReference type="SAM" id="MobiDB-lite"/>
    </source>
</evidence>
<reference evidence="2 3" key="1">
    <citation type="submission" date="2014-09" db="EMBL/GenBank/DDBJ databases">
        <title>Using Illumina technology Improving SMRT sequencing Genome Assembly by RASTools.</title>
        <authorList>
            <person name="Zhou Y."/>
            <person name="Ma T."/>
            <person name="Liu T."/>
        </authorList>
    </citation>
    <scope>NUCLEOTIDE SEQUENCE [LARGE SCALE GENOMIC DNA]</scope>
    <source>
        <strain evidence="2 3">ATCC 55669</strain>
    </source>
</reference>
<organism evidence="2 3">
    <name type="scientific">Sphingomonas taxi</name>
    <dbReference type="NCBI Taxonomy" id="1549858"/>
    <lineage>
        <taxon>Bacteria</taxon>
        <taxon>Pseudomonadati</taxon>
        <taxon>Pseudomonadota</taxon>
        <taxon>Alphaproteobacteria</taxon>
        <taxon>Sphingomonadales</taxon>
        <taxon>Sphingomonadaceae</taxon>
        <taxon>Sphingomonas</taxon>
    </lineage>
</organism>
<gene>
    <name evidence="2" type="ORF">MC45_17530</name>
</gene>
<proteinExistence type="predicted"/>
<dbReference type="PROSITE" id="PS51318">
    <property type="entry name" value="TAT"/>
    <property type="match status" value="1"/>
</dbReference>
<dbReference type="InterPro" id="IPR006311">
    <property type="entry name" value="TAT_signal"/>
</dbReference>
<dbReference type="RefSeq" id="WP_038665961.1">
    <property type="nucleotide sequence ID" value="NZ_CP009571.1"/>
</dbReference>
<evidence type="ECO:0000313" key="2">
    <source>
        <dbReference type="EMBL" id="AIT07852.1"/>
    </source>
</evidence>
<dbReference type="KEGG" id="stax:MC45_17530"/>